<dbReference type="GO" id="GO:0034052">
    <property type="term" value="P:positive regulation of plant-type hypersensitive response"/>
    <property type="evidence" value="ECO:0007669"/>
    <property type="project" value="TreeGrafter"/>
</dbReference>
<dbReference type="InterPro" id="IPR001841">
    <property type="entry name" value="Znf_RING"/>
</dbReference>
<dbReference type="InterPro" id="IPR003892">
    <property type="entry name" value="CUE"/>
</dbReference>
<keyword evidence="8" id="KW-0378">Hydrolase</keyword>
<evidence type="ECO:0000256" key="6">
    <source>
        <dbReference type="ARBA" id="ARBA00022771"/>
    </source>
</evidence>
<evidence type="ECO:0000259" key="19">
    <source>
        <dbReference type="PROSITE" id="PS51140"/>
    </source>
</evidence>
<dbReference type="PANTHER" id="PTHR15067:SF4">
    <property type="entry name" value="E3 UBIQUITIN-PROTEIN LIGASE RNF8"/>
    <property type="match status" value="1"/>
</dbReference>
<dbReference type="Proteomes" id="UP001189624">
    <property type="component" value="Chromosome 5"/>
</dbReference>
<keyword evidence="9" id="KW-0862">Zinc</keyword>
<dbReference type="InterPro" id="IPR035667">
    <property type="entry name" value="RIN3_plant_CUE"/>
</dbReference>
<dbReference type="Pfam" id="PF02845">
    <property type="entry name" value="CUE"/>
    <property type="match status" value="1"/>
</dbReference>
<keyword evidence="11 16" id="KW-1133">Transmembrane helix</keyword>
<evidence type="ECO:0000256" key="10">
    <source>
        <dbReference type="ARBA" id="ARBA00022912"/>
    </source>
</evidence>
<evidence type="ECO:0000256" key="4">
    <source>
        <dbReference type="ARBA" id="ARBA00022692"/>
    </source>
</evidence>
<keyword evidence="7" id="KW-0833">Ubl conjugation pathway</keyword>
<keyword evidence="6 15" id="KW-0863">Zinc-finger</keyword>
<dbReference type="CDD" id="cd14422">
    <property type="entry name" value="CUE_RIN3_plant"/>
    <property type="match status" value="1"/>
</dbReference>
<feature type="domain" description="FCP1 homology" evidence="18">
    <location>
        <begin position="331"/>
        <end position="488"/>
    </location>
</feature>
<feature type="transmembrane region" description="Helical" evidence="16">
    <location>
        <begin position="806"/>
        <end position="825"/>
    </location>
</feature>
<dbReference type="SMART" id="SM00577">
    <property type="entry name" value="CPDc"/>
    <property type="match status" value="1"/>
</dbReference>
<evidence type="ECO:0000256" key="2">
    <source>
        <dbReference type="ARBA" id="ARBA00004906"/>
    </source>
</evidence>
<evidence type="ECO:0000256" key="14">
    <source>
        <dbReference type="ARBA" id="ARBA00038355"/>
    </source>
</evidence>
<dbReference type="InterPro" id="IPR057992">
    <property type="entry name" value="TPR_SYVN1_N"/>
</dbReference>
<dbReference type="GO" id="GO:0008270">
    <property type="term" value="F:zinc ion binding"/>
    <property type="evidence" value="ECO:0007669"/>
    <property type="project" value="UniProtKB-KW"/>
</dbReference>
<dbReference type="PROSITE" id="PS51140">
    <property type="entry name" value="CUE"/>
    <property type="match status" value="1"/>
</dbReference>
<dbReference type="GO" id="GO:0000151">
    <property type="term" value="C:ubiquitin ligase complex"/>
    <property type="evidence" value="ECO:0007669"/>
    <property type="project" value="TreeGrafter"/>
</dbReference>
<dbReference type="PROSITE" id="PS50969">
    <property type="entry name" value="FCP1"/>
    <property type="match status" value="1"/>
</dbReference>
<protein>
    <submittedName>
        <fullName evidence="20">Uncharacterized protein</fullName>
    </submittedName>
</protein>
<feature type="domain" description="RING-type" evidence="17">
    <location>
        <begin position="887"/>
        <end position="929"/>
    </location>
</feature>
<evidence type="ECO:0000259" key="18">
    <source>
        <dbReference type="PROSITE" id="PS50969"/>
    </source>
</evidence>
<feature type="transmembrane region" description="Helical" evidence="16">
    <location>
        <begin position="644"/>
        <end position="664"/>
    </location>
</feature>
<dbReference type="GO" id="GO:0016567">
    <property type="term" value="P:protein ubiquitination"/>
    <property type="evidence" value="ECO:0007669"/>
    <property type="project" value="TreeGrafter"/>
</dbReference>
<feature type="transmembrane region" description="Helical" evidence="16">
    <location>
        <begin position="831"/>
        <end position="852"/>
    </location>
</feature>
<evidence type="ECO:0000256" key="1">
    <source>
        <dbReference type="ARBA" id="ARBA00004141"/>
    </source>
</evidence>
<dbReference type="NCBIfam" id="TIGR02251">
    <property type="entry name" value="HIF-SF_euk"/>
    <property type="match status" value="1"/>
</dbReference>
<comment type="similarity">
    <text evidence="14">Belongs to the CTDSPL2 family.</text>
</comment>
<name>A0AA86SKY5_9FABA</name>
<dbReference type="GO" id="GO:0006511">
    <property type="term" value="P:ubiquitin-dependent protein catabolic process"/>
    <property type="evidence" value="ECO:0007669"/>
    <property type="project" value="TreeGrafter"/>
</dbReference>
<dbReference type="GO" id="GO:0043130">
    <property type="term" value="F:ubiquitin binding"/>
    <property type="evidence" value="ECO:0007669"/>
    <property type="project" value="InterPro"/>
</dbReference>
<dbReference type="FunFam" id="3.40.50.1000:FF:000015">
    <property type="entry name" value="CTD small phosphatase-like protein 2"/>
    <property type="match status" value="1"/>
</dbReference>
<dbReference type="PROSITE" id="PS50089">
    <property type="entry name" value="ZF_RING_2"/>
    <property type="match status" value="1"/>
</dbReference>
<dbReference type="GO" id="GO:0005829">
    <property type="term" value="C:cytosol"/>
    <property type="evidence" value="ECO:0007669"/>
    <property type="project" value="TreeGrafter"/>
</dbReference>
<evidence type="ECO:0000256" key="3">
    <source>
        <dbReference type="ARBA" id="ARBA00022679"/>
    </source>
</evidence>
<dbReference type="Pfam" id="PF03031">
    <property type="entry name" value="NIF"/>
    <property type="match status" value="1"/>
</dbReference>
<dbReference type="Pfam" id="PF13639">
    <property type="entry name" value="zf-RING_2"/>
    <property type="match status" value="1"/>
</dbReference>
<dbReference type="Gene3D" id="3.40.50.1000">
    <property type="entry name" value="HAD superfamily/HAD-like"/>
    <property type="match status" value="1"/>
</dbReference>
<feature type="transmembrane region" description="Helical" evidence="16">
    <location>
        <begin position="740"/>
        <end position="761"/>
    </location>
</feature>
<evidence type="ECO:0000259" key="17">
    <source>
        <dbReference type="PROSITE" id="PS50089"/>
    </source>
</evidence>
<dbReference type="InterPro" id="IPR023214">
    <property type="entry name" value="HAD_sf"/>
</dbReference>
<dbReference type="CDD" id="cd16455">
    <property type="entry name" value="RING-H2_AMFR"/>
    <property type="match status" value="1"/>
</dbReference>
<evidence type="ECO:0000256" key="7">
    <source>
        <dbReference type="ARBA" id="ARBA00022786"/>
    </source>
</evidence>
<dbReference type="InterPro" id="IPR011948">
    <property type="entry name" value="Dullard_phosphatase"/>
</dbReference>
<comment type="subcellular location">
    <subcellularLocation>
        <location evidence="1">Membrane</location>
        <topology evidence="1">Multi-pass membrane protein</topology>
    </subcellularLocation>
</comment>
<accession>A0AA86SKY5</accession>
<keyword evidence="5" id="KW-0479">Metal-binding</keyword>
<dbReference type="AlphaFoldDB" id="A0AA86SKY5"/>
<gene>
    <name evidence="20" type="ORF">AYBTSS11_LOCUS17855</name>
</gene>
<evidence type="ECO:0000256" key="15">
    <source>
        <dbReference type="PROSITE-ProRule" id="PRU00175"/>
    </source>
</evidence>
<dbReference type="GO" id="GO:0004721">
    <property type="term" value="F:phosphoprotein phosphatase activity"/>
    <property type="evidence" value="ECO:0007669"/>
    <property type="project" value="UniProtKB-KW"/>
</dbReference>
<evidence type="ECO:0000256" key="5">
    <source>
        <dbReference type="ARBA" id="ARBA00022723"/>
    </source>
</evidence>
<proteinExistence type="inferred from homology"/>
<dbReference type="Gramene" id="rna-AYBTSS11_LOCUS17855">
    <property type="protein sequence ID" value="CAJ1958649.1"/>
    <property type="gene ID" value="gene-AYBTSS11_LOCUS17855"/>
</dbReference>
<dbReference type="EMBL" id="OY731402">
    <property type="protein sequence ID" value="CAJ1958649.1"/>
    <property type="molecule type" value="Genomic_DNA"/>
</dbReference>
<dbReference type="FunFam" id="3.30.40.10:FF:000259">
    <property type="entry name" value="E3 ubiquitin protein ligase RIN2"/>
    <property type="match status" value="1"/>
</dbReference>
<keyword evidence="12 16" id="KW-0472">Membrane</keyword>
<dbReference type="InterPro" id="IPR004274">
    <property type="entry name" value="FCP1_dom"/>
</dbReference>
<evidence type="ECO:0000256" key="12">
    <source>
        <dbReference type="ARBA" id="ARBA00023136"/>
    </source>
</evidence>
<dbReference type="Pfam" id="PF25563">
    <property type="entry name" value="TPR_SYVN1_N"/>
    <property type="match status" value="1"/>
</dbReference>
<feature type="transmembrane region" description="Helical" evidence="16">
    <location>
        <begin position="599"/>
        <end position="623"/>
    </location>
</feature>
<dbReference type="GO" id="GO:0061630">
    <property type="term" value="F:ubiquitin protein ligase activity"/>
    <property type="evidence" value="ECO:0007669"/>
    <property type="project" value="TreeGrafter"/>
</dbReference>
<comment type="pathway">
    <text evidence="2">Protein modification; protein ubiquitination.</text>
</comment>
<dbReference type="GO" id="GO:0005634">
    <property type="term" value="C:nucleus"/>
    <property type="evidence" value="ECO:0007669"/>
    <property type="project" value="UniProtKB-ARBA"/>
</dbReference>
<dbReference type="SUPFAM" id="SSF56784">
    <property type="entry name" value="HAD-like"/>
    <property type="match status" value="1"/>
</dbReference>
<dbReference type="GO" id="GO:0005886">
    <property type="term" value="C:plasma membrane"/>
    <property type="evidence" value="ECO:0007669"/>
    <property type="project" value="TreeGrafter"/>
</dbReference>
<keyword evidence="10" id="KW-0904">Protein phosphatase</keyword>
<keyword evidence="21" id="KW-1185">Reference proteome</keyword>
<evidence type="ECO:0000256" key="11">
    <source>
        <dbReference type="ARBA" id="ARBA00022989"/>
    </source>
</evidence>
<keyword evidence="3" id="KW-0808">Transferase</keyword>
<dbReference type="Gene3D" id="1.10.8.10">
    <property type="entry name" value="DNA helicase RuvA subunit, C-terminal domain"/>
    <property type="match status" value="1"/>
</dbReference>
<dbReference type="InterPro" id="IPR036412">
    <property type="entry name" value="HAD-like_sf"/>
</dbReference>
<evidence type="ECO:0000256" key="9">
    <source>
        <dbReference type="ARBA" id="ARBA00022833"/>
    </source>
</evidence>
<reference evidence="20" key="1">
    <citation type="submission" date="2023-10" db="EMBL/GenBank/DDBJ databases">
        <authorList>
            <person name="Domelevo Entfellner J.-B."/>
        </authorList>
    </citation>
    <scope>NUCLEOTIDE SEQUENCE</scope>
</reference>
<feature type="transmembrane region" description="Helical" evidence="16">
    <location>
        <begin position="711"/>
        <end position="734"/>
    </location>
</feature>
<organism evidence="20 21">
    <name type="scientific">Sphenostylis stenocarpa</name>
    <dbReference type="NCBI Taxonomy" id="92480"/>
    <lineage>
        <taxon>Eukaryota</taxon>
        <taxon>Viridiplantae</taxon>
        <taxon>Streptophyta</taxon>
        <taxon>Embryophyta</taxon>
        <taxon>Tracheophyta</taxon>
        <taxon>Spermatophyta</taxon>
        <taxon>Magnoliopsida</taxon>
        <taxon>eudicotyledons</taxon>
        <taxon>Gunneridae</taxon>
        <taxon>Pentapetalae</taxon>
        <taxon>rosids</taxon>
        <taxon>fabids</taxon>
        <taxon>Fabales</taxon>
        <taxon>Fabaceae</taxon>
        <taxon>Papilionoideae</taxon>
        <taxon>50 kb inversion clade</taxon>
        <taxon>NPAAA clade</taxon>
        <taxon>indigoferoid/millettioid clade</taxon>
        <taxon>Phaseoleae</taxon>
        <taxon>Sphenostylis</taxon>
    </lineage>
</organism>
<evidence type="ECO:0000313" key="21">
    <source>
        <dbReference type="Proteomes" id="UP001189624"/>
    </source>
</evidence>
<dbReference type="InterPro" id="IPR013083">
    <property type="entry name" value="Znf_RING/FYVE/PHD"/>
</dbReference>
<evidence type="ECO:0000256" key="8">
    <source>
        <dbReference type="ARBA" id="ARBA00022801"/>
    </source>
</evidence>
<evidence type="ECO:0000313" key="20">
    <source>
        <dbReference type="EMBL" id="CAJ1958649.1"/>
    </source>
</evidence>
<evidence type="ECO:0000256" key="13">
    <source>
        <dbReference type="ARBA" id="ARBA00037324"/>
    </source>
</evidence>
<dbReference type="CDD" id="cd07521">
    <property type="entry name" value="HAD_FCP1-like"/>
    <property type="match status" value="1"/>
</dbReference>
<sequence>MFDVDFCKSEESFQDHVSEGDMGQTSLSFNRCTDSMEETSLPLNGCTDSMGQTSFPLNGYTDSMGETSLPLNGWTDPITSLSFTGCIDSMGQNSLSFNGCTDSMGQTNLSFNGCTESMGHTNLSLNGCTDSIVVTDSMLSSTCSDSETLLPYFDGPNYPHSQQFETVNREQITWAPQEDNSFFTLSQMPATLDSYAYEACQIGFPSDELTVFDNSQNHLNLHDLAFPGTNFKDGGAEENMVFPTLEETLGVADYNFGGSYEGFQQLYDPLWFNNLLCQQVIPFTEELHVNSSQPDSDRVDHIDQETFAKNCLVLSDDEADILPALVNQEVSKKKNVTLVLDLDETLIHSSFGQCDADFTFQIITDRVATVYVRKRPFLQEFLAKVSEMFEVIIFTASQSTYAAKLLDVLDPDNKLFMRRMYRESCTWNDRRCVKDLTVLGIDLAKVFIIDNTPEVFRLQVNNGIPIKSWYNDPTDCALLALLPFLEKLVDVDDVRPIIAQEFGAKEAIDSTNIRNLDPLTSYPKPQRSLPHPSPRSSQRLKLLLMALRVIAVSAVSTVLSFVGLQFCTDFSLDKVRSDGLIGWNLIHLDNASQDIELPLGLYTTIGLLVNCTVNLFVLLNLCIKARLSMAVFFTELYASETRKLIERLVNYIIYKGTFLPLIVPPTIYQAGLWSTWLAVLCSLKMFQALARDRLERLNASPSATPWTYLRVYSALLSVFAVDVIWIRFCLTIYGTHGSPMYLLLFFEPFSIAFETLQAILVHGFQLLDIWLHHSACNSSDFRTPKLLDTLTAGSLLEWKGVLIRNLGFFLDMATFFMALGHYLYIWRLHGMAFHLVDAVLFLNIRALLSAIVNRIKGFIKLRLALGTLHAALPDATTEELRAYDDECAICREPMAKAKKLNCKHLFHLACLRSWLDQGLTEMYTCPTCRKPLFAGVPENEASSDAGTISSDEQLARQISAGLDRPNPARHTMPTGLYPNQALNTPEGVHWRGAGLDSGWLHPWPNQGVDGAGPSTAIRTVGLGRVQMMMRHLASVGETYAQTAFEDSSWNLWPINPSQASASASTIPHPGGRPPVRTGSLHLRTASQPSNDNVVNILAMAETVREVLPHIPDDMIFQDLQRTNSVMVTVNNLLQM</sequence>
<dbReference type="SMART" id="SM00184">
    <property type="entry name" value="RING"/>
    <property type="match status" value="1"/>
</dbReference>
<keyword evidence="4 16" id="KW-0812">Transmembrane</keyword>
<evidence type="ECO:0000256" key="16">
    <source>
        <dbReference type="SAM" id="Phobius"/>
    </source>
</evidence>
<dbReference type="PANTHER" id="PTHR15067">
    <property type="entry name" value="E3 UBIQUITIN-PROTEIN LIGASE RNF8"/>
    <property type="match status" value="1"/>
</dbReference>
<dbReference type="SUPFAM" id="SSF57850">
    <property type="entry name" value="RING/U-box"/>
    <property type="match status" value="1"/>
</dbReference>
<feature type="domain" description="CUE" evidence="19">
    <location>
        <begin position="1095"/>
        <end position="1135"/>
    </location>
</feature>
<comment type="function">
    <text evidence="13">Probable phosphatase.</text>
</comment>
<dbReference type="Gene3D" id="3.30.40.10">
    <property type="entry name" value="Zinc/RING finger domain, C3HC4 (zinc finger)"/>
    <property type="match status" value="1"/>
</dbReference>